<sequence>MNQQFIPMRLLTVSALLRHLPEEHPKFSIVESDFIKRQAGWRGEQKLSYYLDALPQQFHCLYNLRLSAHIQTPFEIDALIISPFALYIVESKNYFGTIYFDSVFNQFIRLKGEHQEGFPNPLVQATRHKDRLAAWLSFRHLVCPPIQCLISIANTETLIKASSKDNEIGRMVCHAEQLVAKIIKNAQSYTQQLLDATQLYKLEKLLLSDHTEPETDVLAQYSISAADLLYGVQCSRCRCFTMKRIARSWKCNRCGHADPAAANQMMLDYFLLFGKTMTNSQCRNFLKVPSRHVVARIRKQMGLEIGGSGCGIGLHYLMPNHQYFHQNYQLWRKQ</sequence>
<accession>A0ABW1WFZ4</accession>
<evidence type="ECO:0000259" key="1">
    <source>
        <dbReference type="PROSITE" id="PS50965"/>
    </source>
</evidence>
<feature type="domain" description="NERD" evidence="1">
    <location>
        <begin position="39"/>
        <end position="155"/>
    </location>
</feature>
<reference evidence="3" key="1">
    <citation type="journal article" date="2019" name="Int. J. Syst. Evol. Microbiol.">
        <title>The Global Catalogue of Microorganisms (GCM) 10K type strain sequencing project: providing services to taxonomists for standard genome sequencing and annotation.</title>
        <authorList>
            <consortium name="The Broad Institute Genomics Platform"/>
            <consortium name="The Broad Institute Genome Sequencing Center for Infectious Disease"/>
            <person name="Wu L."/>
            <person name="Ma J."/>
        </authorList>
    </citation>
    <scope>NUCLEOTIDE SEQUENCE [LARGE SCALE GENOMIC DNA]</scope>
    <source>
        <strain evidence="3">CCUG 42001</strain>
    </source>
</reference>
<dbReference type="InterPro" id="IPR011528">
    <property type="entry name" value="NERD"/>
</dbReference>
<dbReference type="Pfam" id="PF08378">
    <property type="entry name" value="NERD"/>
    <property type="match status" value="1"/>
</dbReference>
<evidence type="ECO:0000313" key="3">
    <source>
        <dbReference type="Proteomes" id="UP001596267"/>
    </source>
</evidence>
<name>A0ABW1WFZ4_9BACL</name>
<organism evidence="2 3">
    <name type="scientific">Sporolactobacillus kofuensis</name>
    <dbReference type="NCBI Taxonomy" id="269672"/>
    <lineage>
        <taxon>Bacteria</taxon>
        <taxon>Bacillati</taxon>
        <taxon>Bacillota</taxon>
        <taxon>Bacilli</taxon>
        <taxon>Bacillales</taxon>
        <taxon>Sporolactobacillaceae</taxon>
        <taxon>Sporolactobacillus</taxon>
    </lineage>
</organism>
<gene>
    <name evidence="2" type="ORF">ACFP7A_07810</name>
</gene>
<proteinExistence type="predicted"/>
<comment type="caution">
    <text evidence="2">The sequence shown here is derived from an EMBL/GenBank/DDBJ whole genome shotgun (WGS) entry which is preliminary data.</text>
</comment>
<protein>
    <submittedName>
        <fullName evidence="2">Nuclease-related domain-containing protein</fullName>
    </submittedName>
</protein>
<dbReference type="RefSeq" id="WP_253054264.1">
    <property type="nucleotide sequence ID" value="NZ_JAMXWN010000006.1"/>
</dbReference>
<keyword evidence="3" id="KW-1185">Reference proteome</keyword>
<dbReference type="Proteomes" id="UP001596267">
    <property type="component" value="Unassembled WGS sequence"/>
</dbReference>
<dbReference type="EMBL" id="JBHSTQ010000006">
    <property type="protein sequence ID" value="MFC6386504.1"/>
    <property type="molecule type" value="Genomic_DNA"/>
</dbReference>
<evidence type="ECO:0000313" key="2">
    <source>
        <dbReference type="EMBL" id="MFC6386504.1"/>
    </source>
</evidence>
<dbReference type="PROSITE" id="PS50965">
    <property type="entry name" value="NERD"/>
    <property type="match status" value="1"/>
</dbReference>